<dbReference type="AlphaFoldDB" id="A0A6C0JQE5"/>
<evidence type="ECO:0000313" key="1">
    <source>
        <dbReference type="EMBL" id="QHU07623.1"/>
    </source>
</evidence>
<reference evidence="1" key="1">
    <citation type="journal article" date="2020" name="Nature">
        <title>Giant virus diversity and host interactions through global metagenomics.</title>
        <authorList>
            <person name="Schulz F."/>
            <person name="Roux S."/>
            <person name="Paez-Espino D."/>
            <person name="Jungbluth S."/>
            <person name="Walsh D.A."/>
            <person name="Denef V.J."/>
            <person name="McMahon K.D."/>
            <person name="Konstantinidis K.T."/>
            <person name="Eloe-Fadrosh E.A."/>
            <person name="Kyrpides N.C."/>
            <person name="Woyke T."/>
        </authorList>
    </citation>
    <scope>NUCLEOTIDE SEQUENCE</scope>
    <source>
        <strain evidence="1">GVMAG-S-1041349-163</strain>
    </source>
</reference>
<sequence length="261" mass="30716">MYSFKKDIDVYIRVKDSFVLINSLSAGDYKIKLLPRGVDIVKHDKQFITSQMGKHCFNKKLPDKYWYTSLYKRGFKFTKNELINLDEYEKTTRRAEPEGYPLISITKIQYDNVLLLLVYKDNTEILVPEGVPSEALCAGIRKNEEIRDFLKFDNIVYNIHSISNDTEEIGYMINYESTLSLENCKMISNFLTFDNNCKYFCIYDYGEMEKEEKNGILISGTMEKIPKDYKQLDCMEQNSPLYWSKCINLTVPKLLKFIEEQ</sequence>
<protein>
    <submittedName>
        <fullName evidence="1">Uncharacterized protein</fullName>
    </submittedName>
</protein>
<dbReference type="EMBL" id="MN740685">
    <property type="protein sequence ID" value="QHU07623.1"/>
    <property type="molecule type" value="Genomic_DNA"/>
</dbReference>
<name>A0A6C0JQE5_9ZZZZ</name>
<accession>A0A6C0JQE5</accession>
<proteinExistence type="predicted"/>
<organism evidence="1">
    <name type="scientific">viral metagenome</name>
    <dbReference type="NCBI Taxonomy" id="1070528"/>
    <lineage>
        <taxon>unclassified sequences</taxon>
        <taxon>metagenomes</taxon>
        <taxon>organismal metagenomes</taxon>
    </lineage>
</organism>